<evidence type="ECO:0000313" key="1">
    <source>
        <dbReference type="EMBL" id="GAG30922.1"/>
    </source>
</evidence>
<proteinExistence type="predicted"/>
<comment type="caution">
    <text evidence="1">The sequence shown here is derived from an EMBL/GenBank/DDBJ whole genome shotgun (WGS) entry which is preliminary data.</text>
</comment>
<accession>X0X696</accession>
<name>X0X696_9ZZZZ</name>
<sequence>MQEITVTPTVFNWLPLVAKGNSAQLVRPGDLQYLGAFRLPGGDVRPETFAYGGNAMTFNPDGDSSGSDDGFPGSLFVTGHDRLAYGELPDGTQVAEISIPEPIVSDNLADLNQAEFVQGFHNVAEGFFTELEEIPRIGMQYLDTPATGARIHLAWGQHLQPDDPPVPSHAWFDPDLSGPDMQGAWFIGNQPRYVHSV</sequence>
<reference evidence="1" key="1">
    <citation type="journal article" date="2014" name="Front. Microbiol.">
        <title>High frequency of phylogenetically diverse reductive dehalogenase-homologous genes in deep subseafloor sedimentary metagenomes.</title>
        <authorList>
            <person name="Kawai M."/>
            <person name="Futagami T."/>
            <person name="Toyoda A."/>
            <person name="Takaki Y."/>
            <person name="Nishi S."/>
            <person name="Hori S."/>
            <person name="Arai W."/>
            <person name="Tsubouchi T."/>
            <person name="Morono Y."/>
            <person name="Uchiyama I."/>
            <person name="Ito T."/>
            <person name="Fujiyama A."/>
            <person name="Inagaki F."/>
            <person name="Takami H."/>
        </authorList>
    </citation>
    <scope>NUCLEOTIDE SEQUENCE</scope>
    <source>
        <strain evidence="1">Expedition CK06-06</strain>
    </source>
</reference>
<organism evidence="1">
    <name type="scientific">marine sediment metagenome</name>
    <dbReference type="NCBI Taxonomy" id="412755"/>
    <lineage>
        <taxon>unclassified sequences</taxon>
        <taxon>metagenomes</taxon>
        <taxon>ecological metagenomes</taxon>
    </lineage>
</organism>
<dbReference type="EMBL" id="BARS01049252">
    <property type="protein sequence ID" value="GAG30922.1"/>
    <property type="molecule type" value="Genomic_DNA"/>
</dbReference>
<protein>
    <submittedName>
        <fullName evidence="1">Uncharacterized protein</fullName>
    </submittedName>
</protein>
<dbReference type="AlphaFoldDB" id="X0X696"/>
<gene>
    <name evidence="1" type="ORF">S01H1_73695</name>
</gene>
<feature type="non-terminal residue" evidence="1">
    <location>
        <position position="197"/>
    </location>
</feature>